<evidence type="ECO:0000313" key="3">
    <source>
        <dbReference type="EMBL" id="SMC42482.1"/>
    </source>
</evidence>
<organism evidence="3 4">
    <name type="scientific">Moheibacter sediminis</name>
    <dbReference type="NCBI Taxonomy" id="1434700"/>
    <lineage>
        <taxon>Bacteria</taxon>
        <taxon>Pseudomonadati</taxon>
        <taxon>Bacteroidota</taxon>
        <taxon>Flavobacteriia</taxon>
        <taxon>Flavobacteriales</taxon>
        <taxon>Weeksellaceae</taxon>
        <taxon>Moheibacter</taxon>
    </lineage>
</organism>
<keyword evidence="4" id="KW-1185">Reference proteome</keyword>
<keyword evidence="3" id="KW-0238">DNA-binding</keyword>
<dbReference type="OrthoDB" id="659223at2"/>
<feature type="modified residue" description="4-aspartylphosphate" evidence="1">
    <location>
        <position position="64"/>
    </location>
</feature>
<dbReference type="EMBL" id="FWXS01000002">
    <property type="protein sequence ID" value="SMC42482.1"/>
    <property type="molecule type" value="Genomic_DNA"/>
</dbReference>
<dbReference type="GO" id="GO:0003677">
    <property type="term" value="F:DNA binding"/>
    <property type="evidence" value="ECO:0007669"/>
    <property type="project" value="UniProtKB-KW"/>
</dbReference>
<protein>
    <submittedName>
        <fullName evidence="3">DNA-binding response regulator, NarL/FixJ family, contains REC and HTH domains</fullName>
    </submittedName>
</protein>
<dbReference type="STRING" id="1434700.SAMN06296427_102125"/>
<evidence type="ECO:0000313" key="4">
    <source>
        <dbReference type="Proteomes" id="UP000192393"/>
    </source>
</evidence>
<reference evidence="3 4" key="1">
    <citation type="submission" date="2017-04" db="EMBL/GenBank/DDBJ databases">
        <authorList>
            <person name="Afonso C.L."/>
            <person name="Miller P.J."/>
            <person name="Scott M.A."/>
            <person name="Spackman E."/>
            <person name="Goraichik I."/>
            <person name="Dimitrov K.M."/>
            <person name="Suarez D.L."/>
            <person name="Swayne D.E."/>
        </authorList>
    </citation>
    <scope>NUCLEOTIDE SEQUENCE [LARGE SCALE GENOMIC DNA]</scope>
    <source>
        <strain evidence="3 4">CGMCC 1.12708</strain>
    </source>
</reference>
<sequence length="227" mass="26377">MNKLPKIRKVIIAEDVESISAGIEKALKEFNPQQIVHTRYCDDAWLKLKKAELDNDQFDLLITDLSFKQDHREVKLKGGEELITAVRKDNISCKIIVFSIEDKPVKIQSFFNDYFIDGYVLKSRRDNVELAKAFRSLILGETYMSDEIREKIHSKKNISKVEEIDLLIIRQLCEGMTQDEISQLFQQRDIKPNSISTIEKRLKNLKEDFSAKTNIELVLIFKELGLV</sequence>
<proteinExistence type="predicted"/>
<dbReference type="GO" id="GO:0000160">
    <property type="term" value="P:phosphorelay signal transduction system"/>
    <property type="evidence" value="ECO:0007669"/>
    <property type="project" value="InterPro"/>
</dbReference>
<dbReference type="InterPro" id="IPR001789">
    <property type="entry name" value="Sig_transdc_resp-reg_receiver"/>
</dbReference>
<dbReference type="AlphaFoldDB" id="A0A1W1Z2E3"/>
<evidence type="ECO:0000256" key="1">
    <source>
        <dbReference type="PROSITE-ProRule" id="PRU00169"/>
    </source>
</evidence>
<dbReference type="PROSITE" id="PS50110">
    <property type="entry name" value="RESPONSE_REGULATORY"/>
    <property type="match status" value="1"/>
</dbReference>
<dbReference type="InterPro" id="IPR011006">
    <property type="entry name" value="CheY-like_superfamily"/>
</dbReference>
<name>A0A1W1Z2E3_9FLAO</name>
<dbReference type="Proteomes" id="UP000192393">
    <property type="component" value="Unassembled WGS sequence"/>
</dbReference>
<feature type="domain" description="Response regulatory" evidence="2">
    <location>
        <begin position="9"/>
        <end position="137"/>
    </location>
</feature>
<evidence type="ECO:0000259" key="2">
    <source>
        <dbReference type="PROSITE" id="PS50110"/>
    </source>
</evidence>
<accession>A0A1W1Z2E3</accession>
<dbReference type="RefSeq" id="WP_084016221.1">
    <property type="nucleotide sequence ID" value="NZ_FWXS01000002.1"/>
</dbReference>
<keyword evidence="1" id="KW-0597">Phosphoprotein</keyword>
<gene>
    <name evidence="3" type="ORF">SAMN06296427_102125</name>
</gene>
<dbReference type="SUPFAM" id="SSF52172">
    <property type="entry name" value="CheY-like"/>
    <property type="match status" value="1"/>
</dbReference>
<dbReference type="Gene3D" id="3.40.50.2300">
    <property type="match status" value="1"/>
</dbReference>